<name>A0A2C6KHJ8_9APIC</name>
<keyword evidence="8" id="KW-1185">Reference proteome</keyword>
<feature type="compositionally biased region" description="Low complexity" evidence="5">
    <location>
        <begin position="120"/>
        <end position="129"/>
    </location>
</feature>
<dbReference type="GeneID" id="94432907"/>
<dbReference type="GO" id="GO:0005524">
    <property type="term" value="F:ATP binding"/>
    <property type="evidence" value="ECO:0007669"/>
    <property type="project" value="UniProtKB-KW"/>
</dbReference>
<evidence type="ECO:0000256" key="2">
    <source>
        <dbReference type="ARBA" id="ARBA00022801"/>
    </source>
</evidence>
<evidence type="ECO:0000259" key="6">
    <source>
        <dbReference type="PROSITE" id="PS51194"/>
    </source>
</evidence>
<dbReference type="Pfam" id="PF00271">
    <property type="entry name" value="Helicase_C"/>
    <property type="match status" value="1"/>
</dbReference>
<dbReference type="FunFam" id="1.10.10.10:FF:000012">
    <property type="entry name" value="U5 small nuclear ribonucleoprotein helicase"/>
    <property type="match status" value="1"/>
</dbReference>
<feature type="non-terminal residue" evidence="7">
    <location>
        <position position="547"/>
    </location>
</feature>
<feature type="region of interest" description="Disordered" evidence="5">
    <location>
        <begin position="41"/>
        <end position="129"/>
    </location>
</feature>
<dbReference type="CDD" id="cd18795">
    <property type="entry name" value="SF2_C_Ski2"/>
    <property type="match status" value="1"/>
</dbReference>
<dbReference type="PROSITE" id="PS51194">
    <property type="entry name" value="HELICASE_CTER"/>
    <property type="match status" value="1"/>
</dbReference>
<gene>
    <name evidence="7" type="ORF">CSUI_009582</name>
</gene>
<keyword evidence="1" id="KW-0547">Nucleotide-binding</keyword>
<evidence type="ECO:0000313" key="7">
    <source>
        <dbReference type="EMBL" id="PHJ16599.1"/>
    </source>
</evidence>
<dbReference type="PANTHER" id="PTHR47961">
    <property type="entry name" value="DNA POLYMERASE THETA, PUTATIVE (AFU_ORTHOLOGUE AFUA_1G05260)-RELATED"/>
    <property type="match status" value="1"/>
</dbReference>
<dbReference type="PANTHER" id="PTHR47961:SF4">
    <property type="entry name" value="ACTIVATING SIGNAL COINTEGRATOR 1 COMPLEX SUBUNIT 3"/>
    <property type="match status" value="1"/>
</dbReference>
<dbReference type="SUPFAM" id="SSF52540">
    <property type="entry name" value="P-loop containing nucleoside triphosphate hydrolases"/>
    <property type="match status" value="1"/>
</dbReference>
<dbReference type="Gene3D" id="1.10.3380.10">
    <property type="entry name" value="Sec63 N-terminal domain-like domain"/>
    <property type="match status" value="1"/>
</dbReference>
<feature type="domain" description="Helicase C-terminal" evidence="6">
    <location>
        <begin position="134"/>
        <end position="361"/>
    </location>
</feature>
<dbReference type="Pfam" id="PF23445">
    <property type="entry name" value="WHD_SNRNP200"/>
    <property type="match status" value="1"/>
</dbReference>
<dbReference type="RefSeq" id="XP_067918326.1">
    <property type="nucleotide sequence ID" value="XM_068069696.1"/>
</dbReference>
<protein>
    <submittedName>
        <fullName evidence="7">Activating signal cointegrator 1 complex subunit</fullName>
    </submittedName>
</protein>
<evidence type="ECO:0000256" key="5">
    <source>
        <dbReference type="SAM" id="MobiDB-lite"/>
    </source>
</evidence>
<sequence>MQLVLLLYLSCRFPGFPQKHYCPRMNAMNKPVFDALVTHASPSSISPSKISQDKNDKTTSAEEETHPDQLYVPSSTAPVYQSHDSHPDPNKKSVLSSSSSPAIGSHKPKDEEEEEEGVYSSQFSSSSSFSSSVSLKSRRIRVFSQTALKPSLVFVASRRQTRRTANELIALLHTQQHSSEAGVHSDHFQNGNFFLDVREHEREEFLQIIHSVQDPSLHTTLQHGVAIHHAGLSPHDRAVSAYLFEQGFVRVLVATATLAWGMNLPARLVIVKGTEFYDAETKRYVDFCITDLLQMIGRAGRPQYDTQAVAVILTQQVKKNFYKRFLYQPFPVESCLLSVLSEHLNAEIVNGTIHTKEQAIEYLTWTYFFRRLTSNPSYYDPSLMIQDMASSSQLRSSSSSSTSSSSRRAAIAAFVDSAVCTALDELLAADALKLRMPTPEEITEKEQEKEEDMGTMKMKGGSIGDEGGLLEPILESTPLGRIACMNYISPRTAKKLSDALNPRQGEQDDQSALGGHSCERGSRGRYLTFVDLVRLLSEVDEFKQMPV</sequence>
<dbReference type="VEuPathDB" id="ToxoDB:CSUI_009582"/>
<dbReference type="Gene3D" id="1.10.10.10">
    <property type="entry name" value="Winged helix-like DNA-binding domain superfamily/Winged helix DNA-binding domain"/>
    <property type="match status" value="1"/>
</dbReference>
<dbReference type="GO" id="GO:0005634">
    <property type="term" value="C:nucleus"/>
    <property type="evidence" value="ECO:0007669"/>
    <property type="project" value="TreeGrafter"/>
</dbReference>
<dbReference type="Proteomes" id="UP000221165">
    <property type="component" value="Unassembled WGS sequence"/>
</dbReference>
<keyword evidence="3" id="KW-0347">Helicase</keyword>
<dbReference type="InterPro" id="IPR057842">
    <property type="entry name" value="WH_MER3"/>
</dbReference>
<dbReference type="OrthoDB" id="5575at2759"/>
<dbReference type="InterPro" id="IPR001650">
    <property type="entry name" value="Helicase_C-like"/>
</dbReference>
<proteinExistence type="predicted"/>
<feature type="compositionally biased region" description="Low complexity" evidence="5">
    <location>
        <begin position="41"/>
        <end position="50"/>
    </location>
</feature>
<dbReference type="InterPro" id="IPR027417">
    <property type="entry name" value="P-loop_NTPase"/>
</dbReference>
<dbReference type="SMART" id="SM00490">
    <property type="entry name" value="HELICc"/>
    <property type="match status" value="1"/>
</dbReference>
<keyword evidence="4" id="KW-0067">ATP-binding</keyword>
<dbReference type="InterPro" id="IPR050474">
    <property type="entry name" value="Hel308_SKI2-like"/>
</dbReference>
<keyword evidence="2" id="KW-0378">Hydrolase</keyword>
<comment type="caution">
    <text evidence="7">The sequence shown here is derived from an EMBL/GenBank/DDBJ whole genome shotgun (WGS) entry which is preliminary data.</text>
</comment>
<evidence type="ECO:0000256" key="3">
    <source>
        <dbReference type="ARBA" id="ARBA00022806"/>
    </source>
</evidence>
<dbReference type="Gene3D" id="3.40.50.300">
    <property type="entry name" value="P-loop containing nucleotide triphosphate hydrolases"/>
    <property type="match status" value="1"/>
</dbReference>
<reference evidence="7 8" key="1">
    <citation type="journal article" date="2017" name="Int. J. Parasitol.">
        <title>The genome of the protozoan parasite Cystoisospora suis and a reverse vaccinology approach to identify vaccine candidates.</title>
        <authorList>
            <person name="Palmieri N."/>
            <person name="Shrestha A."/>
            <person name="Ruttkowski B."/>
            <person name="Beck T."/>
            <person name="Vogl C."/>
            <person name="Tomley F."/>
            <person name="Blake D.P."/>
            <person name="Joachim A."/>
        </authorList>
    </citation>
    <scope>NUCLEOTIDE SEQUENCE [LARGE SCALE GENOMIC DNA]</scope>
    <source>
        <strain evidence="7 8">Wien I</strain>
    </source>
</reference>
<feature type="compositionally biased region" description="Basic and acidic residues" evidence="5">
    <location>
        <begin position="51"/>
        <end position="67"/>
    </location>
</feature>
<dbReference type="EMBL" id="MIGC01005783">
    <property type="protein sequence ID" value="PHJ16599.1"/>
    <property type="molecule type" value="Genomic_DNA"/>
</dbReference>
<dbReference type="AlphaFoldDB" id="A0A2C6KHJ8"/>
<dbReference type="InterPro" id="IPR036388">
    <property type="entry name" value="WH-like_DNA-bd_sf"/>
</dbReference>
<evidence type="ECO:0000256" key="1">
    <source>
        <dbReference type="ARBA" id="ARBA00022741"/>
    </source>
</evidence>
<evidence type="ECO:0000313" key="8">
    <source>
        <dbReference type="Proteomes" id="UP000221165"/>
    </source>
</evidence>
<dbReference type="GO" id="GO:0016787">
    <property type="term" value="F:hydrolase activity"/>
    <property type="evidence" value="ECO:0007669"/>
    <property type="project" value="UniProtKB-KW"/>
</dbReference>
<organism evidence="7 8">
    <name type="scientific">Cystoisospora suis</name>
    <dbReference type="NCBI Taxonomy" id="483139"/>
    <lineage>
        <taxon>Eukaryota</taxon>
        <taxon>Sar</taxon>
        <taxon>Alveolata</taxon>
        <taxon>Apicomplexa</taxon>
        <taxon>Conoidasida</taxon>
        <taxon>Coccidia</taxon>
        <taxon>Eucoccidiorida</taxon>
        <taxon>Eimeriorina</taxon>
        <taxon>Sarcocystidae</taxon>
        <taxon>Cystoisospora</taxon>
    </lineage>
</organism>
<evidence type="ECO:0000256" key="4">
    <source>
        <dbReference type="ARBA" id="ARBA00022840"/>
    </source>
</evidence>
<dbReference type="GO" id="GO:0004386">
    <property type="term" value="F:helicase activity"/>
    <property type="evidence" value="ECO:0007669"/>
    <property type="project" value="UniProtKB-KW"/>
</dbReference>
<accession>A0A2C6KHJ8</accession>